<dbReference type="EMBL" id="UOFE01000003">
    <property type="protein sequence ID" value="VAW50499.1"/>
    <property type="molecule type" value="Genomic_DNA"/>
</dbReference>
<dbReference type="SUPFAM" id="SSF52540">
    <property type="entry name" value="P-loop containing nucleoside triphosphate hydrolases"/>
    <property type="match status" value="1"/>
</dbReference>
<feature type="domain" description="PD-(D/E)XK endonuclease-like" evidence="1">
    <location>
        <begin position="698"/>
        <end position="955"/>
    </location>
</feature>
<evidence type="ECO:0000313" key="2">
    <source>
        <dbReference type="EMBL" id="VAW50499.1"/>
    </source>
</evidence>
<accession>A0A3B0WMA0</accession>
<evidence type="ECO:0000259" key="1">
    <source>
        <dbReference type="Pfam" id="PF12705"/>
    </source>
</evidence>
<dbReference type="AlphaFoldDB" id="A0A3B0WMA0"/>
<dbReference type="InterPro" id="IPR038726">
    <property type="entry name" value="PDDEXK_AddAB-type"/>
</dbReference>
<dbReference type="Gene3D" id="3.90.320.10">
    <property type="match status" value="1"/>
</dbReference>
<dbReference type="InterPro" id="IPR011604">
    <property type="entry name" value="PDDEXK-like_dom_sf"/>
</dbReference>
<dbReference type="Pfam" id="PF12705">
    <property type="entry name" value="PDDEXK_1"/>
    <property type="match status" value="1"/>
</dbReference>
<proteinExistence type="predicted"/>
<organism evidence="2">
    <name type="scientific">hydrothermal vent metagenome</name>
    <dbReference type="NCBI Taxonomy" id="652676"/>
    <lineage>
        <taxon>unclassified sequences</taxon>
        <taxon>metagenomes</taxon>
        <taxon>ecological metagenomes</taxon>
    </lineage>
</organism>
<reference evidence="2" key="1">
    <citation type="submission" date="2018-06" db="EMBL/GenBank/DDBJ databases">
        <authorList>
            <person name="Zhirakovskaya E."/>
        </authorList>
    </citation>
    <scope>NUCLEOTIDE SEQUENCE</scope>
</reference>
<dbReference type="InterPro" id="IPR027417">
    <property type="entry name" value="P-loop_NTPase"/>
</dbReference>
<sequence length="961" mass="110897">MQAVMKPSIIMVPAHQNILQYAADYIAETFSSTSPDFSNISVLLPHAQASEQFNHALCRTLNSNTPAIIPPWSGTLKAWVKQFSHNDHADFQIISEQARQLLFIEALQQHPDLFKEENQWQVTQALLTLFDELSLNQSNLFDSEEEWQAQLQSAYGLEQQHEHLMHEAKLVYTLWHAWKTQLNENSLHDETGDYLSRLINASSILNDQQHFICLELTLYTKTEQDFVQTLIDKDMCSLFTYAKTMGLDDSADNTVYSAFINETFDYEKSAIKSRASQFKDQHPNATAEDIPFTTYLASSEEEQIRAIDYHVRLNVLNGNQVAIISEDRKLSRRLRALLERANIQLHDKAGWSLATTQAATIIERWLACIEEDFSAYPLLDCLKSPHINIFNKTSGSTSDSSKEKFKENIYRFEHDLVLHENVSSNINSYKRKLRERLKRLNHWPENAYDELIKTLDYIEDTAEPLVKHYSHNKNIQLSSFIECLKESLEKLGVIESYQADNAGLVLLKTFDELKQSTQISDPVLSWFDCRVWLAMELESQHFTPLSNNNHVQLMTLEQAALLKFDCIVFAATESQYFPGSANNHPFFNQSVRASLGLTTWDEGRKQRHELFNRTLLSAPNILLTACNEEKGEEKPVSPWLELLINFFQLAYDKTPENIFLKDLVKSNKEVFNCDEPTPPVQTLTPETAIPDNLLPKKISASSYQRIINCPYQFFSADGLKLKALEELSDELKKSGYGERIHLILQCFHSGHKTYGEAFPHELTEKNRRDAEHHLSTLSKSIFLSDLENNILHRSWLYRWQKHIPAYINWQIRHQQNWSIYLSEKNIEITLNESLTLYGRLDRIDKNKENNSHAIIDYKTGKTARLEDVENGENVQLSTYALLDSEATDVSYLSVDSSYQKVETKSSLSGDELDNNREENKRRLTEIFNQLKAKKPTPAWGDDAVCRYCNFSGLCRKQEWKV</sequence>
<protein>
    <recommendedName>
        <fullName evidence="1">PD-(D/E)XK endonuclease-like domain-containing protein</fullName>
    </recommendedName>
</protein>
<name>A0A3B0WMA0_9ZZZZ</name>
<gene>
    <name evidence="2" type="ORF">MNBD_GAMMA05-902</name>
</gene>